<keyword evidence="3" id="KW-0472">Membrane</keyword>
<dbReference type="CDD" id="cd12148">
    <property type="entry name" value="fungal_TF_MHR"/>
    <property type="match status" value="1"/>
</dbReference>
<organism evidence="5 6">
    <name type="scientific">Capronia epimyces CBS 606.96</name>
    <dbReference type="NCBI Taxonomy" id="1182542"/>
    <lineage>
        <taxon>Eukaryota</taxon>
        <taxon>Fungi</taxon>
        <taxon>Dikarya</taxon>
        <taxon>Ascomycota</taxon>
        <taxon>Pezizomycotina</taxon>
        <taxon>Eurotiomycetes</taxon>
        <taxon>Chaetothyriomycetidae</taxon>
        <taxon>Chaetothyriales</taxon>
        <taxon>Herpotrichiellaceae</taxon>
        <taxon>Capronia</taxon>
    </lineage>
</organism>
<dbReference type="GO" id="GO:0003677">
    <property type="term" value="F:DNA binding"/>
    <property type="evidence" value="ECO:0007669"/>
    <property type="project" value="InterPro"/>
</dbReference>
<feature type="compositionally biased region" description="Basic and acidic residues" evidence="2">
    <location>
        <begin position="300"/>
        <end position="312"/>
    </location>
</feature>
<protein>
    <recommendedName>
        <fullName evidence="4">Xylanolytic transcriptional activator regulatory domain-containing protein</fullName>
    </recommendedName>
</protein>
<keyword evidence="3" id="KW-1133">Transmembrane helix</keyword>
<dbReference type="EMBL" id="AMGY01000003">
    <property type="protein sequence ID" value="EXJ86840.1"/>
    <property type="molecule type" value="Genomic_DNA"/>
</dbReference>
<evidence type="ECO:0000256" key="1">
    <source>
        <dbReference type="ARBA" id="ARBA00023242"/>
    </source>
</evidence>
<evidence type="ECO:0000256" key="2">
    <source>
        <dbReference type="SAM" id="MobiDB-lite"/>
    </source>
</evidence>
<evidence type="ECO:0000313" key="5">
    <source>
        <dbReference type="EMBL" id="EXJ86840.1"/>
    </source>
</evidence>
<keyword evidence="1" id="KW-0539">Nucleus</keyword>
<feature type="transmembrane region" description="Helical" evidence="3">
    <location>
        <begin position="431"/>
        <end position="451"/>
    </location>
</feature>
<gene>
    <name evidence="5" type="ORF">A1O3_03794</name>
</gene>
<dbReference type="InterPro" id="IPR050987">
    <property type="entry name" value="AtrR-like"/>
</dbReference>
<accession>W9YB42</accession>
<dbReference type="OrthoDB" id="6486656at2759"/>
<keyword evidence="6" id="KW-1185">Reference proteome</keyword>
<dbReference type="Proteomes" id="UP000019478">
    <property type="component" value="Unassembled WGS sequence"/>
</dbReference>
<reference evidence="5 6" key="1">
    <citation type="submission" date="2013-03" db="EMBL/GenBank/DDBJ databases">
        <title>The Genome Sequence of Capronia epimyces CBS 606.96.</title>
        <authorList>
            <consortium name="The Broad Institute Genomics Platform"/>
            <person name="Cuomo C."/>
            <person name="de Hoog S."/>
            <person name="Gorbushina A."/>
            <person name="Walker B."/>
            <person name="Young S.K."/>
            <person name="Zeng Q."/>
            <person name="Gargeya S."/>
            <person name="Fitzgerald M."/>
            <person name="Haas B."/>
            <person name="Abouelleil A."/>
            <person name="Allen A.W."/>
            <person name="Alvarado L."/>
            <person name="Arachchi H.M."/>
            <person name="Berlin A.M."/>
            <person name="Chapman S.B."/>
            <person name="Gainer-Dewar J."/>
            <person name="Goldberg J."/>
            <person name="Griggs A."/>
            <person name="Gujja S."/>
            <person name="Hansen M."/>
            <person name="Howarth C."/>
            <person name="Imamovic A."/>
            <person name="Ireland A."/>
            <person name="Larimer J."/>
            <person name="McCowan C."/>
            <person name="Murphy C."/>
            <person name="Pearson M."/>
            <person name="Poon T.W."/>
            <person name="Priest M."/>
            <person name="Roberts A."/>
            <person name="Saif S."/>
            <person name="Shea T."/>
            <person name="Sisk P."/>
            <person name="Sykes S."/>
            <person name="Wortman J."/>
            <person name="Nusbaum C."/>
            <person name="Birren B."/>
        </authorList>
    </citation>
    <scope>NUCLEOTIDE SEQUENCE [LARGE SCALE GENOMIC DNA]</scope>
    <source>
        <strain evidence="5 6">CBS 606.96</strain>
    </source>
</reference>
<dbReference type="GO" id="GO:0003700">
    <property type="term" value="F:DNA-binding transcription factor activity"/>
    <property type="evidence" value="ECO:0007669"/>
    <property type="project" value="InterPro"/>
</dbReference>
<comment type="caution">
    <text evidence="5">The sequence shown here is derived from an EMBL/GenBank/DDBJ whole genome shotgun (WGS) entry which is preliminary data.</text>
</comment>
<feature type="domain" description="Xylanolytic transcriptional activator regulatory" evidence="4">
    <location>
        <begin position="140"/>
        <end position="213"/>
    </location>
</feature>
<dbReference type="GO" id="GO:0008270">
    <property type="term" value="F:zinc ion binding"/>
    <property type="evidence" value="ECO:0007669"/>
    <property type="project" value="InterPro"/>
</dbReference>
<evidence type="ECO:0000259" key="4">
    <source>
        <dbReference type="SMART" id="SM00906"/>
    </source>
</evidence>
<feature type="region of interest" description="Disordered" evidence="2">
    <location>
        <begin position="639"/>
        <end position="663"/>
    </location>
</feature>
<dbReference type="InterPro" id="IPR007219">
    <property type="entry name" value="XnlR_reg_dom"/>
</dbReference>
<evidence type="ECO:0000256" key="3">
    <source>
        <dbReference type="SAM" id="Phobius"/>
    </source>
</evidence>
<name>W9YB42_9EURO</name>
<dbReference type="RefSeq" id="XP_007732119.1">
    <property type="nucleotide sequence ID" value="XM_007733929.1"/>
</dbReference>
<proteinExistence type="predicted"/>
<dbReference type="STRING" id="1182542.W9YB42"/>
<dbReference type="HOGENOM" id="CLU_005767_2_3_1"/>
<dbReference type="Pfam" id="PF04082">
    <property type="entry name" value="Fungal_trans"/>
    <property type="match status" value="1"/>
</dbReference>
<dbReference type="eggNOG" id="ENOG502SHMX">
    <property type="taxonomic scope" value="Eukaryota"/>
</dbReference>
<dbReference type="SMART" id="SM00906">
    <property type="entry name" value="Fungal_trans"/>
    <property type="match status" value="1"/>
</dbReference>
<dbReference type="PANTHER" id="PTHR46910">
    <property type="entry name" value="TRANSCRIPTION FACTOR PDR1"/>
    <property type="match status" value="1"/>
</dbReference>
<dbReference type="AlphaFoldDB" id="W9YB42"/>
<keyword evidence="3" id="KW-0812">Transmembrane</keyword>
<feature type="transmembrane region" description="Helical" evidence="3">
    <location>
        <begin position="41"/>
        <end position="57"/>
    </location>
</feature>
<dbReference type="PANTHER" id="PTHR46910:SF17">
    <property type="entry name" value="SCFA-RELATED"/>
    <property type="match status" value="1"/>
</dbReference>
<dbReference type="GO" id="GO:0006351">
    <property type="term" value="P:DNA-templated transcription"/>
    <property type="evidence" value="ECO:0007669"/>
    <property type="project" value="InterPro"/>
</dbReference>
<feature type="region of interest" description="Disordered" evidence="2">
    <location>
        <begin position="295"/>
        <end position="326"/>
    </location>
</feature>
<sequence length="709" mass="77639">MLFDTYIRSVHWFMMVVYESSLRAELAEMLRSGRAHRGQKCVLYLIAVILAIGAGYARDESEVHVDGQGHGHGKGHPHDKLPDVDVNIDLTKLQSRLIQTVEANFLDMIDVASVASVQTCILLSSFYLYSHRPKPKPKRCFIINGAALRAAQVLGLHRESTWGAISTVEREVRRRVWWALYVCDGFMALTFGSCSCIQDNSFAVQMPRNIDDTSDPCPGFESVENEQFEDGTCDRVTTLTYHRLKFKLYRIGSSITRDVYFHESRTRRSMAERVKKAHRALLEWEESVPLELRPSTFLGRDGDRGRGRDRPGVSEAESESDLDARASRSTTTTTIFRLQALSLQLSYDSIQVSLHKPLLVYSKIPGVPVRDGETYLPAGVGMGVEVGVEVEAEGQHIDLEESRDQCLRSAMRTSRMDEYPATLRQARNTHVAGYIAIQGFGAGVMLVIFALSQPLSAAAQEAKQGLGRLIKLPNHFGCSTAILEQSGRILEKLLRVILAQELRLLTTADEGREVDIPLRRFSRARAATVTQGGIPAAAVTQGAGGAAAITQRAGSGLVTNANATSARAMAMTVASGTTTTANVSAPLTSTSTSTIGAATHAAFPPESCLHSLHDDLNFDFGPSSTSTFPQPCSHDWEGVSLHNHSHNHSHSQQPTSTGTGTGTGTGVSDYWTWSRTRTPSQYDTFHGGSILGLLEDPGQSWLWDDSFVT</sequence>
<feature type="transmembrane region" description="Helical" evidence="3">
    <location>
        <begin position="111"/>
        <end position="129"/>
    </location>
</feature>
<evidence type="ECO:0000313" key="6">
    <source>
        <dbReference type="Proteomes" id="UP000019478"/>
    </source>
</evidence>
<dbReference type="GeneID" id="19167919"/>